<dbReference type="EMBL" id="CAJNIZ010011359">
    <property type="protein sequence ID" value="CAE7318348.1"/>
    <property type="molecule type" value="Genomic_DNA"/>
</dbReference>
<evidence type="ECO:0000313" key="2">
    <source>
        <dbReference type="EMBL" id="CAE7318348.1"/>
    </source>
</evidence>
<feature type="non-terminal residue" evidence="2">
    <location>
        <position position="93"/>
    </location>
</feature>
<feature type="non-terminal residue" evidence="2">
    <location>
        <position position="1"/>
    </location>
</feature>
<comment type="caution">
    <text evidence="2">The sequence shown here is derived from an EMBL/GenBank/DDBJ whole genome shotgun (WGS) entry which is preliminary data.</text>
</comment>
<feature type="transmembrane region" description="Helical" evidence="1">
    <location>
        <begin position="6"/>
        <end position="23"/>
    </location>
</feature>
<dbReference type="AlphaFoldDB" id="A0A812NLD6"/>
<accession>A0A812NLD6</accession>
<evidence type="ECO:0000313" key="3">
    <source>
        <dbReference type="Proteomes" id="UP000649617"/>
    </source>
</evidence>
<name>A0A812NLD6_SYMPI</name>
<keyword evidence="3" id="KW-1185">Reference proteome</keyword>
<proteinExistence type="predicted"/>
<protein>
    <submittedName>
        <fullName evidence="2">Uncharacterized protein</fullName>
    </submittedName>
</protein>
<keyword evidence="1" id="KW-0472">Membrane</keyword>
<dbReference type="Proteomes" id="UP000649617">
    <property type="component" value="Unassembled WGS sequence"/>
</dbReference>
<organism evidence="2 3">
    <name type="scientific">Symbiodinium pilosum</name>
    <name type="common">Dinoflagellate</name>
    <dbReference type="NCBI Taxonomy" id="2952"/>
    <lineage>
        <taxon>Eukaryota</taxon>
        <taxon>Sar</taxon>
        <taxon>Alveolata</taxon>
        <taxon>Dinophyceae</taxon>
        <taxon>Suessiales</taxon>
        <taxon>Symbiodiniaceae</taxon>
        <taxon>Symbiodinium</taxon>
    </lineage>
</organism>
<keyword evidence="1" id="KW-0812">Transmembrane</keyword>
<gene>
    <name evidence="2" type="ORF">SPIL2461_LOCUS7328</name>
</gene>
<reference evidence="2" key="1">
    <citation type="submission" date="2021-02" db="EMBL/GenBank/DDBJ databases">
        <authorList>
            <person name="Dougan E. K."/>
            <person name="Rhodes N."/>
            <person name="Thang M."/>
            <person name="Chan C."/>
        </authorList>
    </citation>
    <scope>NUCLEOTIDE SEQUENCE</scope>
</reference>
<keyword evidence="1" id="KW-1133">Transmembrane helix</keyword>
<evidence type="ECO:0000256" key="1">
    <source>
        <dbReference type="SAM" id="Phobius"/>
    </source>
</evidence>
<sequence length="93" mass="10648">PNMYATLVGMAGVVALIVLFLILRSTMRPKRDQEQTMELKTTQAKKKVVPSIRGMERLRTEDCAQAVEKGTATKDAENRFRMDYWSMPLRQLS</sequence>